<dbReference type="OrthoDB" id="5034579at2759"/>
<dbReference type="InterPro" id="IPR022643">
    <property type="entry name" value="De-COase2_C"/>
</dbReference>
<dbReference type="InterPro" id="IPR022657">
    <property type="entry name" value="De-COase2_CS"/>
</dbReference>
<evidence type="ECO:0000313" key="5">
    <source>
        <dbReference type="EMBL" id="VDK48012.1"/>
    </source>
</evidence>
<evidence type="ECO:0000259" key="4">
    <source>
        <dbReference type="Pfam" id="PF02784"/>
    </source>
</evidence>
<evidence type="ECO:0000259" key="3">
    <source>
        <dbReference type="Pfam" id="PF00278"/>
    </source>
</evidence>
<dbReference type="GO" id="GO:0006596">
    <property type="term" value="P:polyamine biosynthetic process"/>
    <property type="evidence" value="ECO:0007669"/>
    <property type="project" value="InterPro"/>
</dbReference>
<dbReference type="GO" id="GO:0003824">
    <property type="term" value="F:catalytic activity"/>
    <property type="evidence" value="ECO:0007669"/>
    <property type="project" value="InterPro"/>
</dbReference>
<name>A0A0M3JY04_ANISI</name>
<proteinExistence type="inferred from homology"/>
<dbReference type="PANTHER" id="PTHR11482">
    <property type="entry name" value="ARGININE/DIAMINOPIMELATE/ORNITHINE DECARBOXYLASE"/>
    <property type="match status" value="1"/>
</dbReference>
<protein>
    <submittedName>
        <fullName evidence="7">Ornithine decarboxylase</fullName>
    </submittedName>
</protein>
<dbReference type="Pfam" id="PF02784">
    <property type="entry name" value="Orn_Arg_deC_N"/>
    <property type="match status" value="1"/>
</dbReference>
<gene>
    <name evidence="5" type="ORF">ASIM_LOCUS12723</name>
</gene>
<dbReference type="PRINTS" id="PR01182">
    <property type="entry name" value="ORNDCRBXLASE"/>
</dbReference>
<accession>A0A0M3JY04</accession>
<feature type="domain" description="Orn/DAP/Arg decarboxylase 2 C-terminal" evidence="3">
    <location>
        <begin position="92"/>
        <end position="446"/>
    </location>
</feature>
<dbReference type="SUPFAM" id="SSF50621">
    <property type="entry name" value="Alanine racemase C-terminal domain-like"/>
    <property type="match status" value="1"/>
</dbReference>
<comment type="similarity">
    <text evidence="1">Belongs to the Orn/Lys/Arg decarboxylase class-II family.</text>
</comment>
<keyword evidence="6" id="KW-1185">Reference proteome</keyword>
<dbReference type="InterPro" id="IPR029066">
    <property type="entry name" value="PLP-binding_barrel"/>
</dbReference>
<evidence type="ECO:0000256" key="2">
    <source>
        <dbReference type="SAM" id="MobiDB-lite"/>
    </source>
</evidence>
<feature type="domain" description="Orn/DAP/Arg decarboxylase 2 N-terminal" evidence="4">
    <location>
        <begin position="99"/>
        <end position="336"/>
    </location>
</feature>
<dbReference type="PANTHER" id="PTHR11482:SF56">
    <property type="entry name" value="ANTIZYME INHIBITOR 1"/>
    <property type="match status" value="1"/>
</dbReference>
<feature type="region of interest" description="Disordered" evidence="2">
    <location>
        <begin position="479"/>
        <end position="525"/>
    </location>
</feature>
<dbReference type="Proteomes" id="UP000267096">
    <property type="component" value="Unassembled WGS sequence"/>
</dbReference>
<dbReference type="Gene3D" id="3.20.20.10">
    <property type="entry name" value="Alanine racemase"/>
    <property type="match status" value="1"/>
</dbReference>
<dbReference type="SUPFAM" id="SSF51419">
    <property type="entry name" value="PLP-binding barrel"/>
    <property type="match status" value="1"/>
</dbReference>
<sequence length="541" mass="59775">MQAQEVSGLALDNTDPVPRPGSAQIKIDVNAEPPDNAFISSHDISSQDHTPFIRSELFANTPITVFADEREALSVARDLAEMKTAQGDNYPFYVMDMGRLESLLRSWREHLPRVQPFYSIRCNADPVLLRLLVEQPDIGFYCTNRAELNLAVELAGEKRVVYANPLWTRGNVRHARELGVDMLIFENYDDLVRMHSLHPTASLVLRVCMNAPIDEQLIGNGCKLNEEAHRLLSLAADIGVKVVGISFSIGTGACSVGIYSYAIAQARHLFDVATAMGHEMSVLDIGGGFTYASHARGGPSFEQIANTINVCLDEYFDECSFAHVRIIAEPGRYFAASVFSLVTNIINKRAVDASSVTNNVYDSGSAGFVYQTNEGFYGSFGCRLTSHCEPKCRPLIYSDNIHELSSSTTYATILGPTLNNDIDVVQSVARLPQMQVGEWLLWDDMGAYSMGNRETLGEDNGYASPTVYYFVGDKRWQHMSRPSTPERASNLGTDGCSSSSQKRGGGTETEVDSHSLDSAESVSAVTDDERLWTDFEHWLRQ</sequence>
<dbReference type="Pfam" id="PF00278">
    <property type="entry name" value="Orn_DAP_Arg_deC"/>
    <property type="match status" value="1"/>
</dbReference>
<dbReference type="InterPro" id="IPR002433">
    <property type="entry name" value="Orn_de-COase"/>
</dbReference>
<organism evidence="7">
    <name type="scientific">Anisakis simplex</name>
    <name type="common">Herring worm</name>
    <dbReference type="NCBI Taxonomy" id="6269"/>
    <lineage>
        <taxon>Eukaryota</taxon>
        <taxon>Metazoa</taxon>
        <taxon>Ecdysozoa</taxon>
        <taxon>Nematoda</taxon>
        <taxon>Chromadorea</taxon>
        <taxon>Rhabditida</taxon>
        <taxon>Spirurina</taxon>
        <taxon>Ascaridomorpha</taxon>
        <taxon>Ascaridoidea</taxon>
        <taxon>Anisakidae</taxon>
        <taxon>Anisakis</taxon>
        <taxon>Anisakis simplex complex</taxon>
    </lineage>
</organism>
<dbReference type="EMBL" id="UYRR01031238">
    <property type="protein sequence ID" value="VDK48012.1"/>
    <property type="molecule type" value="Genomic_DNA"/>
</dbReference>
<dbReference type="Gene3D" id="2.40.37.10">
    <property type="entry name" value="Lyase, Ornithine Decarboxylase, Chain A, domain 1"/>
    <property type="match status" value="1"/>
</dbReference>
<evidence type="ECO:0000313" key="7">
    <source>
        <dbReference type="WBParaSite" id="ASIM_0001329501-mRNA-1"/>
    </source>
</evidence>
<dbReference type="InterPro" id="IPR009006">
    <property type="entry name" value="Ala_racemase/Decarboxylase_C"/>
</dbReference>
<feature type="compositionally biased region" description="Polar residues" evidence="2">
    <location>
        <begin position="480"/>
        <end position="502"/>
    </location>
</feature>
<dbReference type="WBParaSite" id="ASIM_0001329501-mRNA-1">
    <property type="protein sequence ID" value="ASIM_0001329501-mRNA-1"/>
    <property type="gene ID" value="ASIM_0001329501"/>
</dbReference>
<dbReference type="PROSITE" id="PS00879">
    <property type="entry name" value="ODR_DC_2_2"/>
    <property type="match status" value="1"/>
</dbReference>
<dbReference type="InterPro" id="IPR022644">
    <property type="entry name" value="De-COase2_N"/>
</dbReference>
<feature type="region of interest" description="Disordered" evidence="2">
    <location>
        <begin position="1"/>
        <end position="23"/>
    </location>
</feature>
<evidence type="ECO:0000313" key="6">
    <source>
        <dbReference type="Proteomes" id="UP000267096"/>
    </source>
</evidence>
<reference evidence="5 6" key="2">
    <citation type="submission" date="2018-11" db="EMBL/GenBank/DDBJ databases">
        <authorList>
            <consortium name="Pathogen Informatics"/>
        </authorList>
    </citation>
    <scope>NUCLEOTIDE SEQUENCE [LARGE SCALE GENOMIC DNA]</scope>
</reference>
<reference evidence="7" key="1">
    <citation type="submission" date="2017-02" db="UniProtKB">
        <authorList>
            <consortium name="WormBaseParasite"/>
        </authorList>
    </citation>
    <scope>IDENTIFICATION</scope>
</reference>
<dbReference type="PRINTS" id="PR01179">
    <property type="entry name" value="ODADCRBXLASE"/>
</dbReference>
<dbReference type="InterPro" id="IPR000183">
    <property type="entry name" value="Orn/DAP/Arg_de-COase"/>
</dbReference>
<evidence type="ECO:0000256" key="1">
    <source>
        <dbReference type="RuleBase" id="RU003737"/>
    </source>
</evidence>
<dbReference type="AlphaFoldDB" id="A0A0M3JY04"/>